<organism evidence="2 3">
    <name type="scientific">Vitis vinifera</name>
    <name type="common">Grape</name>
    <dbReference type="NCBI Taxonomy" id="29760"/>
    <lineage>
        <taxon>Eukaryota</taxon>
        <taxon>Viridiplantae</taxon>
        <taxon>Streptophyta</taxon>
        <taxon>Embryophyta</taxon>
        <taxon>Tracheophyta</taxon>
        <taxon>Spermatophyta</taxon>
        <taxon>Magnoliopsida</taxon>
        <taxon>eudicotyledons</taxon>
        <taxon>Gunneridae</taxon>
        <taxon>Pentapetalae</taxon>
        <taxon>rosids</taxon>
        <taxon>Vitales</taxon>
        <taxon>Vitaceae</taxon>
        <taxon>Viteae</taxon>
        <taxon>Vitis</taxon>
    </lineage>
</organism>
<name>A0ABY9DFD9_VITVI</name>
<proteinExistence type="predicted"/>
<keyword evidence="3" id="KW-1185">Reference proteome</keyword>
<reference evidence="2 3" key="1">
    <citation type="journal article" date="2023" name="Hortic Res">
        <title>The complete reference genome for grapevine (Vitis vinifera L.) genetics and breeding.</title>
        <authorList>
            <person name="Shi X."/>
            <person name="Cao S."/>
            <person name="Wang X."/>
            <person name="Huang S."/>
            <person name="Wang Y."/>
            <person name="Liu Z."/>
            <person name="Liu W."/>
            <person name="Leng X."/>
            <person name="Peng Y."/>
            <person name="Wang N."/>
            <person name="Wang Y."/>
            <person name="Ma Z."/>
            <person name="Xu X."/>
            <person name="Zhang F."/>
            <person name="Xue H."/>
            <person name="Zhong H."/>
            <person name="Wang Y."/>
            <person name="Zhang K."/>
            <person name="Velt A."/>
            <person name="Avia K."/>
            <person name="Holtgrawe D."/>
            <person name="Grimplet J."/>
            <person name="Matus J.T."/>
            <person name="Ware D."/>
            <person name="Wu X."/>
            <person name="Wang H."/>
            <person name="Liu C."/>
            <person name="Fang Y."/>
            <person name="Rustenholz C."/>
            <person name="Cheng Z."/>
            <person name="Xiao H."/>
            <person name="Zhou Y."/>
        </authorList>
    </citation>
    <scope>NUCLEOTIDE SEQUENCE [LARGE SCALE GENOMIC DNA]</scope>
    <source>
        <strain evidence="3">cv. Pinot noir / PN40024</strain>
        <tissue evidence="2">Leaf</tissue>
    </source>
</reference>
<gene>
    <name evidence="2" type="ORF">VitviT2T_024034</name>
</gene>
<evidence type="ECO:0000313" key="2">
    <source>
        <dbReference type="EMBL" id="WKA06117.1"/>
    </source>
</evidence>
<protein>
    <submittedName>
        <fullName evidence="2">Uncharacterized protein</fullName>
    </submittedName>
</protein>
<evidence type="ECO:0000313" key="3">
    <source>
        <dbReference type="Proteomes" id="UP001227230"/>
    </source>
</evidence>
<accession>A0ABY9DFD9</accession>
<feature type="region of interest" description="Disordered" evidence="1">
    <location>
        <begin position="1"/>
        <end position="23"/>
    </location>
</feature>
<dbReference type="EMBL" id="CP126663">
    <property type="protein sequence ID" value="WKA06117.1"/>
    <property type="molecule type" value="Genomic_DNA"/>
</dbReference>
<sequence length="61" mass="6698">MAPIRNGLNPHHQPHGPHHLFESDGMLHSIPLSDTGQATFCCFYTIGRVINGQIDPMKGFG</sequence>
<dbReference type="Proteomes" id="UP001227230">
    <property type="component" value="Chromosome 16"/>
</dbReference>
<evidence type="ECO:0000256" key="1">
    <source>
        <dbReference type="SAM" id="MobiDB-lite"/>
    </source>
</evidence>